<dbReference type="InterPro" id="IPR009038">
    <property type="entry name" value="GOLD_dom"/>
</dbReference>
<sequence length="210" mass="24086">MAMKVGVLLLVAFAFLIGPAKAVRFVLTQEECFSEEVEYDGDLMHVSFVVIRADSAWNFHHPISGVDLTIEGPNNFRQEVYDKSADKLEFLASHRGSYKICLKNKSPYSEMVDFSVHVGHIPYYDQKLQDDHINPLMGQIAKLEEAIYAVQFEQHWLYAQTEQQSVLNDNLSRRLVYRALFEAAALIGASVLQVYLLRRLFNKKLNQSRV</sequence>
<comment type="caution">
    <text evidence="11">The sequence shown here is derived from an EMBL/GenBank/DDBJ whole genome shotgun (WGS) entry which is preliminary data.</text>
</comment>
<protein>
    <recommendedName>
        <fullName evidence="10">GOLD domain-containing protein</fullName>
    </recommendedName>
</protein>
<dbReference type="Pfam" id="PF01105">
    <property type="entry name" value="EMP24_GP25L"/>
    <property type="match status" value="1"/>
</dbReference>
<feature type="domain" description="GOLD" evidence="10">
    <location>
        <begin position="30"/>
        <end position="118"/>
    </location>
</feature>
<feature type="transmembrane region" description="Helical" evidence="8">
    <location>
        <begin position="175"/>
        <end position="197"/>
    </location>
</feature>
<evidence type="ECO:0000256" key="8">
    <source>
        <dbReference type="SAM" id="Phobius"/>
    </source>
</evidence>
<comment type="similarity">
    <text evidence="2 7">Belongs to the EMP24/GP25L family.</text>
</comment>
<evidence type="ECO:0000313" key="12">
    <source>
        <dbReference type="Proteomes" id="UP000886520"/>
    </source>
</evidence>
<evidence type="ECO:0000256" key="5">
    <source>
        <dbReference type="ARBA" id="ARBA00022989"/>
    </source>
</evidence>
<feature type="signal peptide" evidence="9">
    <location>
        <begin position="1"/>
        <end position="22"/>
    </location>
</feature>
<evidence type="ECO:0000256" key="9">
    <source>
        <dbReference type="SAM" id="SignalP"/>
    </source>
</evidence>
<dbReference type="PANTHER" id="PTHR22811">
    <property type="entry name" value="TRANSMEMBRANE EMP24 DOMAIN-CONTAINING PROTEIN"/>
    <property type="match status" value="1"/>
</dbReference>
<comment type="subcellular location">
    <subcellularLocation>
        <location evidence="1 7">Membrane</location>
        <topology evidence="1 7">Single-pass type I membrane protein</topology>
    </subcellularLocation>
</comment>
<dbReference type="SMART" id="SM01190">
    <property type="entry name" value="EMP24_GP25L"/>
    <property type="match status" value="1"/>
</dbReference>
<organism evidence="11 12">
    <name type="scientific">Adiantum capillus-veneris</name>
    <name type="common">Maidenhair fern</name>
    <dbReference type="NCBI Taxonomy" id="13818"/>
    <lineage>
        <taxon>Eukaryota</taxon>
        <taxon>Viridiplantae</taxon>
        <taxon>Streptophyta</taxon>
        <taxon>Embryophyta</taxon>
        <taxon>Tracheophyta</taxon>
        <taxon>Polypodiopsida</taxon>
        <taxon>Polypodiidae</taxon>
        <taxon>Polypodiales</taxon>
        <taxon>Pteridineae</taxon>
        <taxon>Pteridaceae</taxon>
        <taxon>Vittarioideae</taxon>
        <taxon>Adiantum</taxon>
    </lineage>
</organism>
<dbReference type="PROSITE" id="PS50866">
    <property type="entry name" value="GOLD"/>
    <property type="match status" value="1"/>
</dbReference>
<keyword evidence="3 7" id="KW-0812">Transmembrane</keyword>
<keyword evidence="5 8" id="KW-1133">Transmembrane helix</keyword>
<evidence type="ECO:0000256" key="6">
    <source>
        <dbReference type="ARBA" id="ARBA00023136"/>
    </source>
</evidence>
<reference evidence="11" key="1">
    <citation type="submission" date="2021-01" db="EMBL/GenBank/DDBJ databases">
        <title>Adiantum capillus-veneris genome.</title>
        <authorList>
            <person name="Fang Y."/>
            <person name="Liao Q."/>
        </authorList>
    </citation>
    <scope>NUCLEOTIDE SEQUENCE</scope>
    <source>
        <strain evidence="11">H3</strain>
        <tissue evidence="11">Leaf</tissue>
    </source>
</reference>
<name>A0A9D4US01_ADICA</name>
<proteinExistence type="inferred from homology"/>
<evidence type="ECO:0000256" key="1">
    <source>
        <dbReference type="ARBA" id="ARBA00004479"/>
    </source>
</evidence>
<evidence type="ECO:0000313" key="11">
    <source>
        <dbReference type="EMBL" id="KAI5072447.1"/>
    </source>
</evidence>
<keyword evidence="12" id="KW-1185">Reference proteome</keyword>
<evidence type="ECO:0000256" key="2">
    <source>
        <dbReference type="ARBA" id="ARBA00007104"/>
    </source>
</evidence>
<keyword evidence="6 8" id="KW-0472">Membrane</keyword>
<keyword evidence="4 9" id="KW-0732">Signal</keyword>
<evidence type="ECO:0000256" key="3">
    <source>
        <dbReference type="ARBA" id="ARBA00022692"/>
    </source>
</evidence>
<evidence type="ECO:0000259" key="10">
    <source>
        <dbReference type="PROSITE" id="PS50866"/>
    </source>
</evidence>
<accession>A0A9D4US01</accession>
<evidence type="ECO:0000256" key="7">
    <source>
        <dbReference type="RuleBase" id="RU003827"/>
    </source>
</evidence>
<dbReference type="InterPro" id="IPR015720">
    <property type="entry name" value="Emp24-like"/>
</dbReference>
<gene>
    <name evidence="11" type="ORF">GOP47_0012553</name>
</gene>
<dbReference type="Proteomes" id="UP000886520">
    <property type="component" value="Chromosome 12"/>
</dbReference>
<dbReference type="AlphaFoldDB" id="A0A9D4US01"/>
<feature type="chain" id="PRO_5038387391" description="GOLD domain-containing protein" evidence="9">
    <location>
        <begin position="23"/>
        <end position="210"/>
    </location>
</feature>
<dbReference type="GO" id="GO:0016020">
    <property type="term" value="C:membrane"/>
    <property type="evidence" value="ECO:0007669"/>
    <property type="project" value="UniProtKB-SubCell"/>
</dbReference>
<evidence type="ECO:0000256" key="4">
    <source>
        <dbReference type="ARBA" id="ARBA00022729"/>
    </source>
</evidence>
<dbReference type="OrthoDB" id="1929172at2759"/>
<dbReference type="EMBL" id="JABFUD020000012">
    <property type="protein sequence ID" value="KAI5072447.1"/>
    <property type="molecule type" value="Genomic_DNA"/>
</dbReference>